<evidence type="ECO:0000256" key="10">
    <source>
        <dbReference type="ARBA" id="ARBA00023140"/>
    </source>
</evidence>
<dbReference type="Pfam" id="PF14852">
    <property type="entry name" value="Fis1_TPR_N"/>
    <property type="match status" value="1"/>
</dbReference>
<dbReference type="GO" id="GO:0043653">
    <property type="term" value="P:mitochondrial fragmentation involved in apoptotic process"/>
    <property type="evidence" value="ECO:0007669"/>
    <property type="project" value="TreeGrafter"/>
</dbReference>
<sequence length="148" mass="16839">MEEILNETVPQIDLEKFEKKYNQELHGECLTHTTQFEYAWCLVRSNYTNDMKSGITLLEDLCKKNPEGKRDYIYYLAIGYTRLKEYTTAMKYVQAFLEIEPNNQQVISLEEFIKKKLDIEGLKGAAMAGGAALVLGGILGIGFALSKK</sequence>
<evidence type="ECO:0000256" key="3">
    <source>
        <dbReference type="ARBA" id="ARBA00008937"/>
    </source>
</evidence>
<keyword evidence="5" id="KW-0053">Apoptosis</keyword>
<dbReference type="PROSITE" id="PS50005">
    <property type="entry name" value="TPR"/>
    <property type="match status" value="1"/>
</dbReference>
<dbReference type="GO" id="GO:0005741">
    <property type="term" value="C:mitochondrial outer membrane"/>
    <property type="evidence" value="ECO:0007669"/>
    <property type="project" value="UniProtKB-SubCell"/>
</dbReference>
<keyword evidence="12" id="KW-0802">TPR repeat</keyword>
<dbReference type="GO" id="GO:0005778">
    <property type="term" value="C:peroxisomal membrane"/>
    <property type="evidence" value="ECO:0007669"/>
    <property type="project" value="UniProtKB-SubCell"/>
</dbReference>
<dbReference type="EMBL" id="GFDL01002464">
    <property type="protein sequence ID" value="JAV32581.1"/>
    <property type="molecule type" value="Transcribed_RNA"/>
</dbReference>
<evidence type="ECO:0000256" key="1">
    <source>
        <dbReference type="ARBA" id="ARBA00004549"/>
    </source>
</evidence>
<dbReference type="InterPro" id="IPR033745">
    <property type="entry name" value="Fis1_cytosol"/>
</dbReference>
<dbReference type="Gene3D" id="1.25.40.10">
    <property type="entry name" value="Tetratricopeptide repeat domain"/>
    <property type="match status" value="1"/>
</dbReference>
<dbReference type="PIRSF" id="PIRSF008835">
    <property type="entry name" value="TPR_repeat_11_Fis1"/>
    <property type="match status" value="1"/>
</dbReference>
<name>A0A1Q3FYE8_CULTA</name>
<evidence type="ECO:0000256" key="8">
    <source>
        <dbReference type="ARBA" id="ARBA00023128"/>
    </source>
</evidence>
<evidence type="ECO:0000256" key="11">
    <source>
        <dbReference type="PIRNR" id="PIRNR008835"/>
    </source>
</evidence>
<dbReference type="CDD" id="cd12212">
    <property type="entry name" value="Fis1"/>
    <property type="match status" value="1"/>
</dbReference>
<keyword evidence="4 13" id="KW-0812">Transmembrane</keyword>
<dbReference type="InterPro" id="IPR019734">
    <property type="entry name" value="TPR_rpt"/>
</dbReference>
<keyword evidence="6 11" id="KW-1000">Mitochondrion outer membrane</keyword>
<feature type="repeat" description="TPR" evidence="12">
    <location>
        <begin position="70"/>
        <end position="103"/>
    </location>
</feature>
<dbReference type="GO" id="GO:0000422">
    <property type="term" value="P:autophagy of mitochondrion"/>
    <property type="evidence" value="ECO:0007669"/>
    <property type="project" value="TreeGrafter"/>
</dbReference>
<dbReference type="InterPro" id="IPR028061">
    <property type="entry name" value="Fis1_TPR_C"/>
</dbReference>
<dbReference type="PANTHER" id="PTHR13247:SF0">
    <property type="entry name" value="MITOCHONDRIAL FISSION 1 PROTEIN"/>
    <property type="match status" value="1"/>
</dbReference>
<evidence type="ECO:0000256" key="5">
    <source>
        <dbReference type="ARBA" id="ARBA00022703"/>
    </source>
</evidence>
<evidence type="ECO:0000256" key="4">
    <source>
        <dbReference type="ARBA" id="ARBA00022692"/>
    </source>
</evidence>
<evidence type="ECO:0000256" key="7">
    <source>
        <dbReference type="ARBA" id="ARBA00022989"/>
    </source>
</evidence>
<reference evidence="14" key="1">
    <citation type="submission" date="2017-01" db="EMBL/GenBank/DDBJ databases">
        <title>A deep insight into the sialotranscriptome of adult male and female Cluex tarsalis mosquitoes.</title>
        <authorList>
            <person name="Ribeiro J.M."/>
            <person name="Moreira F."/>
            <person name="Bernard K.A."/>
            <person name="Calvo E."/>
        </authorList>
    </citation>
    <scope>NUCLEOTIDE SEQUENCE</scope>
    <source>
        <strain evidence="14">Kern County</strain>
        <tissue evidence="14">Salivary glands</tissue>
    </source>
</reference>
<dbReference type="GO" id="GO:0016559">
    <property type="term" value="P:peroxisome fission"/>
    <property type="evidence" value="ECO:0007669"/>
    <property type="project" value="TreeGrafter"/>
</dbReference>
<accession>A0A1Q3FYE8</accession>
<comment type="similarity">
    <text evidence="3 11">Belongs to the FIS1 family.</text>
</comment>
<keyword evidence="7 13" id="KW-1133">Transmembrane helix</keyword>
<feature type="transmembrane region" description="Helical" evidence="13">
    <location>
        <begin position="124"/>
        <end position="145"/>
    </location>
</feature>
<evidence type="ECO:0000256" key="9">
    <source>
        <dbReference type="ARBA" id="ARBA00023136"/>
    </source>
</evidence>
<dbReference type="SUPFAM" id="SSF48452">
    <property type="entry name" value="TPR-like"/>
    <property type="match status" value="1"/>
</dbReference>
<dbReference type="Pfam" id="PF14853">
    <property type="entry name" value="Fis1_TPR_C"/>
    <property type="match status" value="1"/>
</dbReference>
<keyword evidence="9 11" id="KW-0472">Membrane</keyword>
<proteinExistence type="inferred from homology"/>
<comment type="function">
    <text evidence="11">Involved in the fragmentation of the mitochondrial network and its perinuclear clustering.</text>
</comment>
<organism evidence="14">
    <name type="scientific">Culex tarsalis</name>
    <name type="common">Encephalitis mosquito</name>
    <dbReference type="NCBI Taxonomy" id="7177"/>
    <lineage>
        <taxon>Eukaryota</taxon>
        <taxon>Metazoa</taxon>
        <taxon>Ecdysozoa</taxon>
        <taxon>Arthropoda</taxon>
        <taxon>Hexapoda</taxon>
        <taxon>Insecta</taxon>
        <taxon>Pterygota</taxon>
        <taxon>Neoptera</taxon>
        <taxon>Endopterygota</taxon>
        <taxon>Diptera</taxon>
        <taxon>Nematocera</taxon>
        <taxon>Culicoidea</taxon>
        <taxon>Culicidae</taxon>
        <taxon>Culicinae</taxon>
        <taxon>Culicini</taxon>
        <taxon>Culex</taxon>
        <taxon>Culex</taxon>
    </lineage>
</organism>
<comment type="domain">
    <text evidence="11">The C-terminus is required for mitochondrial localization, while the N-terminus is necessary for mitochondrial fission.</text>
</comment>
<dbReference type="FunFam" id="1.25.40.10:FF:000147">
    <property type="entry name" value="Mitochondrial fission 1 protein"/>
    <property type="match status" value="1"/>
</dbReference>
<keyword evidence="10" id="KW-0576">Peroxisome</keyword>
<dbReference type="AlphaFoldDB" id="A0A1Q3FYE8"/>
<evidence type="ECO:0000313" key="14">
    <source>
        <dbReference type="EMBL" id="JAV32581.1"/>
    </source>
</evidence>
<protein>
    <recommendedName>
        <fullName evidence="11">Mitochondrial fission 1 protein</fullName>
    </recommendedName>
</protein>
<evidence type="ECO:0000256" key="12">
    <source>
        <dbReference type="PROSITE-ProRule" id="PRU00339"/>
    </source>
</evidence>
<evidence type="ECO:0000256" key="2">
    <source>
        <dbReference type="ARBA" id="ARBA00004572"/>
    </source>
</evidence>
<dbReference type="GO" id="GO:0000266">
    <property type="term" value="P:mitochondrial fission"/>
    <property type="evidence" value="ECO:0007669"/>
    <property type="project" value="UniProtKB-UniRule"/>
</dbReference>
<evidence type="ECO:0000256" key="13">
    <source>
        <dbReference type="SAM" id="Phobius"/>
    </source>
</evidence>
<comment type="subcellular location">
    <subcellularLocation>
        <location evidence="2">Mitochondrion outer membrane</location>
        <topology evidence="2">Single-pass membrane protein</topology>
    </subcellularLocation>
    <subcellularLocation>
        <location evidence="1">Peroxisome membrane</location>
        <topology evidence="1">Single-pass membrane protein</topology>
    </subcellularLocation>
</comment>
<dbReference type="InterPro" id="IPR016543">
    <property type="entry name" value="Fis1"/>
</dbReference>
<evidence type="ECO:0000256" key="6">
    <source>
        <dbReference type="ARBA" id="ARBA00022787"/>
    </source>
</evidence>
<dbReference type="PANTHER" id="PTHR13247">
    <property type="entry name" value="TETRATRICOPEPTIDE REPEAT PROTEIN 11 TPR REPEAT PROTEIN 11"/>
    <property type="match status" value="1"/>
</dbReference>
<keyword evidence="8 11" id="KW-0496">Mitochondrion</keyword>
<dbReference type="InterPro" id="IPR011990">
    <property type="entry name" value="TPR-like_helical_dom_sf"/>
</dbReference>
<dbReference type="InterPro" id="IPR028058">
    <property type="entry name" value="Fis1_TPR_N"/>
</dbReference>